<organism evidence="2 3">
    <name type="scientific">Colletotrichum destructivum</name>
    <dbReference type="NCBI Taxonomy" id="34406"/>
    <lineage>
        <taxon>Eukaryota</taxon>
        <taxon>Fungi</taxon>
        <taxon>Dikarya</taxon>
        <taxon>Ascomycota</taxon>
        <taxon>Pezizomycotina</taxon>
        <taxon>Sordariomycetes</taxon>
        <taxon>Hypocreomycetidae</taxon>
        <taxon>Glomerellales</taxon>
        <taxon>Glomerellaceae</taxon>
        <taxon>Colletotrichum</taxon>
        <taxon>Colletotrichum destructivum species complex</taxon>
    </lineage>
</organism>
<proteinExistence type="predicted"/>
<dbReference type="KEGG" id="cdet:87949486"/>
<gene>
    <name evidence="2" type="ORF">CDEST_12986</name>
</gene>
<reference evidence="3" key="1">
    <citation type="journal article" date="2023" name="bioRxiv">
        <title>Complete genome of the Medicago anthracnose fungus, Colletotrichum destructivum, reveals a mini-chromosome-like region within a core chromosome.</title>
        <authorList>
            <person name="Lapalu N."/>
            <person name="Simon A."/>
            <person name="Lu A."/>
            <person name="Plaumann P.-L."/>
            <person name="Amselem J."/>
            <person name="Pigne S."/>
            <person name="Auger A."/>
            <person name="Koch C."/>
            <person name="Dallery J.-F."/>
            <person name="O'Connell R.J."/>
        </authorList>
    </citation>
    <scope>NUCLEOTIDE SEQUENCE [LARGE SCALE GENOMIC DNA]</scope>
    <source>
        <strain evidence="3">CBS 520.97</strain>
    </source>
</reference>
<dbReference type="EMBL" id="CP137312">
    <property type="protein sequence ID" value="WQF87972.1"/>
    <property type="molecule type" value="Genomic_DNA"/>
</dbReference>
<evidence type="ECO:0000313" key="3">
    <source>
        <dbReference type="Proteomes" id="UP001322277"/>
    </source>
</evidence>
<dbReference type="RefSeq" id="XP_062785193.1">
    <property type="nucleotide sequence ID" value="XM_062929142.1"/>
</dbReference>
<dbReference type="GeneID" id="87949486"/>
<evidence type="ECO:0000313" key="2">
    <source>
        <dbReference type="EMBL" id="WQF87972.1"/>
    </source>
</evidence>
<evidence type="ECO:0000256" key="1">
    <source>
        <dbReference type="SAM" id="MobiDB-lite"/>
    </source>
</evidence>
<feature type="compositionally biased region" description="Low complexity" evidence="1">
    <location>
        <begin position="31"/>
        <end position="47"/>
    </location>
</feature>
<feature type="region of interest" description="Disordered" evidence="1">
    <location>
        <begin position="26"/>
        <end position="103"/>
    </location>
</feature>
<protein>
    <submittedName>
        <fullName evidence="2">Uncharacterized protein</fullName>
    </submittedName>
</protein>
<name>A0AAX4IXP3_9PEZI</name>
<sequence>MTPPQAVRHRSNVLTWLDKRSRQLAPIHHQSVASPVSRCTSSSTRSPPGRIPNCASRASRPSPVNPKGPRWPAGIHAGRNPTPAASGPVVARESAHAPVSLLP</sequence>
<dbReference type="AlphaFoldDB" id="A0AAX4IXP3"/>
<dbReference type="Proteomes" id="UP001322277">
    <property type="component" value="Chromosome 8"/>
</dbReference>
<keyword evidence="3" id="KW-1185">Reference proteome</keyword>
<accession>A0AAX4IXP3</accession>